<proteinExistence type="predicted"/>
<reference evidence="1 2" key="1">
    <citation type="submission" date="2019-11" db="EMBL/GenBank/DDBJ databases">
        <title>Whole genome sequence of Oryza granulata.</title>
        <authorList>
            <person name="Li W."/>
        </authorList>
    </citation>
    <scope>NUCLEOTIDE SEQUENCE [LARGE SCALE GENOMIC DNA]</scope>
    <source>
        <strain evidence="2">cv. Menghai</strain>
        <tissue evidence="1">Leaf</tissue>
    </source>
</reference>
<name>A0A6G1DHG8_9ORYZ</name>
<comment type="caution">
    <text evidence="1">The sequence shown here is derived from an EMBL/GenBank/DDBJ whole genome shotgun (WGS) entry which is preliminary data.</text>
</comment>
<dbReference type="AlphaFoldDB" id="A0A6G1DHG8"/>
<evidence type="ECO:0000313" key="1">
    <source>
        <dbReference type="EMBL" id="KAF0911851.1"/>
    </source>
</evidence>
<organism evidence="1 2">
    <name type="scientific">Oryza meyeriana var. granulata</name>
    <dbReference type="NCBI Taxonomy" id="110450"/>
    <lineage>
        <taxon>Eukaryota</taxon>
        <taxon>Viridiplantae</taxon>
        <taxon>Streptophyta</taxon>
        <taxon>Embryophyta</taxon>
        <taxon>Tracheophyta</taxon>
        <taxon>Spermatophyta</taxon>
        <taxon>Magnoliopsida</taxon>
        <taxon>Liliopsida</taxon>
        <taxon>Poales</taxon>
        <taxon>Poaceae</taxon>
        <taxon>BOP clade</taxon>
        <taxon>Oryzoideae</taxon>
        <taxon>Oryzeae</taxon>
        <taxon>Oryzinae</taxon>
        <taxon>Oryza</taxon>
        <taxon>Oryza meyeriana</taxon>
    </lineage>
</organism>
<dbReference type="Proteomes" id="UP000479710">
    <property type="component" value="Unassembled WGS sequence"/>
</dbReference>
<dbReference type="EMBL" id="SPHZ02000006">
    <property type="protein sequence ID" value="KAF0911851.1"/>
    <property type="molecule type" value="Genomic_DNA"/>
</dbReference>
<gene>
    <name evidence="1" type="ORF">E2562_012334</name>
</gene>
<evidence type="ECO:0000313" key="2">
    <source>
        <dbReference type="Proteomes" id="UP000479710"/>
    </source>
</evidence>
<protein>
    <submittedName>
        <fullName evidence="1">Uncharacterized protein</fullName>
    </submittedName>
</protein>
<keyword evidence="2" id="KW-1185">Reference proteome</keyword>
<accession>A0A6G1DHG8</accession>
<sequence>MLRELTDIRSDCLSKKSTAYAGETQEAIESEHVDDEENMQRIVIFRSPGRKKALWRGLEEPPPACLLRKALPSAVEELLREPAAVRGNDGECV</sequence>